<dbReference type="KEGG" id="ral:Rumal_2145"/>
<dbReference type="Proteomes" id="UP000006919">
    <property type="component" value="Chromosome"/>
</dbReference>
<dbReference type="PANTHER" id="PTHR46558:SF11">
    <property type="entry name" value="HTH-TYPE TRANSCRIPTIONAL REGULATOR XRE"/>
    <property type="match status" value="1"/>
</dbReference>
<feature type="domain" description="HTH cro/C1-type" evidence="2">
    <location>
        <begin position="7"/>
        <end position="61"/>
    </location>
</feature>
<evidence type="ECO:0000313" key="4">
    <source>
        <dbReference type="Proteomes" id="UP000006919"/>
    </source>
</evidence>
<evidence type="ECO:0000313" key="3">
    <source>
        <dbReference type="EMBL" id="ADU22633.1"/>
    </source>
</evidence>
<accession>E6UBL3</accession>
<name>E6UBL3_RUMA7</name>
<proteinExistence type="predicted"/>
<evidence type="ECO:0000256" key="1">
    <source>
        <dbReference type="ARBA" id="ARBA00023125"/>
    </source>
</evidence>
<evidence type="ECO:0000259" key="2">
    <source>
        <dbReference type="PROSITE" id="PS50943"/>
    </source>
</evidence>
<sequence length="296" mass="33416">MKFADKLRELRKQEKLSQEALAAKIGVSRQAVTKWETERGLPDIGNIMELSALFGVTVEELLAAEETIAVKHEPFYESRTEYDIAGNKRIDMQLGGAKQILLKGTAEEKLIVRLLSRSIETIRQDLKVRIEDERQRIDVRVKYMNQMTEAAAKDGLEIEVMLPNRYLDHLEMRADCSELRIVDLKCDNIEFTGKTEHICIEDLEAEFEVDCNHDIDITCNDLHGSLALNQISASSVLYLPADFTFRTVVKGFGNSIIWSDGENGIADFSTPDAENYIELNGLKSTLKIMLSTASLK</sequence>
<dbReference type="GO" id="GO:0003677">
    <property type="term" value="F:DNA binding"/>
    <property type="evidence" value="ECO:0007669"/>
    <property type="project" value="UniProtKB-KW"/>
</dbReference>
<reference evidence="3 4" key="1">
    <citation type="journal article" date="2011" name="J. Bacteriol.">
        <title>Complete genome of the cellulolytic ruminal bacterium Ruminococcus albus 7.</title>
        <authorList>
            <person name="Suen G."/>
            <person name="Stevenson D.M."/>
            <person name="Bruce D.C."/>
            <person name="Chertkov O."/>
            <person name="Copeland A."/>
            <person name="Cheng J.F."/>
            <person name="Detter C."/>
            <person name="Detter J.C."/>
            <person name="Goodwin L.A."/>
            <person name="Han C.S."/>
            <person name="Hauser L.J."/>
            <person name="Ivanova N.N."/>
            <person name="Kyrpides N.C."/>
            <person name="Land M.L."/>
            <person name="Lapidus A."/>
            <person name="Lucas S."/>
            <person name="Ovchinnikova G."/>
            <person name="Pitluck S."/>
            <person name="Tapia R."/>
            <person name="Woyke T."/>
            <person name="Boyum J."/>
            <person name="Mead D."/>
            <person name="Weimer P.J."/>
        </authorList>
    </citation>
    <scope>NUCLEOTIDE SEQUENCE [LARGE SCALE GENOMIC DNA]</scope>
    <source>
        <strain evidence="4">ATCC 27210 / DSM 20455 / JCM 14654 / NCDO 2250 / 7</strain>
    </source>
</reference>
<dbReference type="InterPro" id="IPR001387">
    <property type="entry name" value="Cro/C1-type_HTH"/>
</dbReference>
<dbReference type="InterPro" id="IPR010982">
    <property type="entry name" value="Lambda_DNA-bd_dom_sf"/>
</dbReference>
<dbReference type="RefSeq" id="WP_013498790.1">
    <property type="nucleotide sequence ID" value="NC_014833.1"/>
</dbReference>
<dbReference type="SMART" id="SM00530">
    <property type="entry name" value="HTH_XRE"/>
    <property type="match status" value="1"/>
</dbReference>
<gene>
    <name evidence="3" type="ordered locus">Rumal_2145</name>
</gene>
<dbReference type="CDD" id="cd00093">
    <property type="entry name" value="HTH_XRE"/>
    <property type="match status" value="1"/>
</dbReference>
<dbReference type="EMBL" id="CP002403">
    <property type="protein sequence ID" value="ADU22633.1"/>
    <property type="molecule type" value="Genomic_DNA"/>
</dbReference>
<dbReference type="Gene3D" id="1.10.260.40">
    <property type="entry name" value="lambda repressor-like DNA-binding domains"/>
    <property type="match status" value="1"/>
</dbReference>
<dbReference type="PANTHER" id="PTHR46558">
    <property type="entry name" value="TRACRIPTIONAL REGULATORY PROTEIN-RELATED-RELATED"/>
    <property type="match status" value="1"/>
</dbReference>
<protein>
    <submittedName>
        <fullName evidence="3">Helix-turn-helix domain protein</fullName>
    </submittedName>
</protein>
<dbReference type="STRING" id="697329.Rumal_2145"/>
<dbReference type="AlphaFoldDB" id="E6UBL3"/>
<dbReference type="OrthoDB" id="6315255at2"/>
<dbReference type="PROSITE" id="PS50943">
    <property type="entry name" value="HTH_CROC1"/>
    <property type="match status" value="1"/>
</dbReference>
<dbReference type="eggNOG" id="COG1476">
    <property type="taxonomic scope" value="Bacteria"/>
</dbReference>
<dbReference type="Pfam" id="PF01381">
    <property type="entry name" value="HTH_3"/>
    <property type="match status" value="1"/>
</dbReference>
<dbReference type="HOGENOM" id="CLU_959580_0_0_9"/>
<keyword evidence="1" id="KW-0238">DNA-binding</keyword>
<dbReference type="SUPFAM" id="SSF47413">
    <property type="entry name" value="lambda repressor-like DNA-binding domains"/>
    <property type="match status" value="1"/>
</dbReference>
<organism evidence="3 4">
    <name type="scientific">Ruminococcus albus (strain ATCC 27210 / DSM 20455 / JCM 14654 / NCDO 2250 / 7)</name>
    <dbReference type="NCBI Taxonomy" id="697329"/>
    <lineage>
        <taxon>Bacteria</taxon>
        <taxon>Bacillati</taxon>
        <taxon>Bacillota</taxon>
        <taxon>Clostridia</taxon>
        <taxon>Eubacteriales</taxon>
        <taxon>Oscillospiraceae</taxon>
        <taxon>Ruminococcus</taxon>
    </lineage>
</organism>